<comment type="caution">
    <text evidence="6">The sequence shown here is derived from an EMBL/GenBank/DDBJ whole genome shotgun (WGS) entry which is preliminary data.</text>
</comment>
<keyword evidence="6" id="KW-0489">Methyltransferase</keyword>
<dbReference type="Gene3D" id="1.20.120.1630">
    <property type="match status" value="1"/>
</dbReference>
<dbReference type="PANTHER" id="PTHR12714">
    <property type="entry name" value="PROTEIN-S ISOPRENYLCYSTEINE O-METHYLTRANSFERASE"/>
    <property type="match status" value="1"/>
</dbReference>
<name>A0A3R9RME1_9CREN</name>
<evidence type="ECO:0000256" key="4">
    <source>
        <dbReference type="ARBA" id="ARBA00023136"/>
    </source>
</evidence>
<feature type="transmembrane region" description="Helical" evidence="5">
    <location>
        <begin position="42"/>
        <end position="66"/>
    </location>
</feature>
<keyword evidence="2 5" id="KW-0812">Transmembrane</keyword>
<gene>
    <name evidence="6" type="ORF">D6D85_09670</name>
</gene>
<dbReference type="PANTHER" id="PTHR12714:SF9">
    <property type="entry name" value="PROTEIN-S-ISOPRENYLCYSTEINE O-METHYLTRANSFERASE"/>
    <property type="match status" value="1"/>
</dbReference>
<keyword evidence="6" id="KW-0808">Transferase</keyword>
<comment type="subcellular location">
    <subcellularLocation>
        <location evidence="1">Endomembrane system</location>
        <topology evidence="1">Multi-pass membrane protein</topology>
    </subcellularLocation>
</comment>
<proteinExistence type="predicted"/>
<dbReference type="Proteomes" id="UP000277582">
    <property type="component" value="Unassembled WGS sequence"/>
</dbReference>
<dbReference type="AlphaFoldDB" id="A0A3R9RME1"/>
<evidence type="ECO:0000313" key="7">
    <source>
        <dbReference type="Proteomes" id="UP000277582"/>
    </source>
</evidence>
<protein>
    <submittedName>
        <fullName evidence="6">Isoprenylcysteine carboxylmethyltransferase family protein</fullName>
    </submittedName>
</protein>
<evidence type="ECO:0000256" key="1">
    <source>
        <dbReference type="ARBA" id="ARBA00004127"/>
    </source>
</evidence>
<evidence type="ECO:0000256" key="5">
    <source>
        <dbReference type="SAM" id="Phobius"/>
    </source>
</evidence>
<dbReference type="GO" id="GO:0032259">
    <property type="term" value="P:methylation"/>
    <property type="evidence" value="ECO:0007669"/>
    <property type="project" value="UniProtKB-KW"/>
</dbReference>
<dbReference type="InterPro" id="IPR007318">
    <property type="entry name" value="Phopholipid_MeTrfase"/>
</dbReference>
<dbReference type="GO" id="GO:0012505">
    <property type="term" value="C:endomembrane system"/>
    <property type="evidence" value="ECO:0007669"/>
    <property type="project" value="UniProtKB-SubCell"/>
</dbReference>
<evidence type="ECO:0000256" key="3">
    <source>
        <dbReference type="ARBA" id="ARBA00022989"/>
    </source>
</evidence>
<evidence type="ECO:0000313" key="6">
    <source>
        <dbReference type="EMBL" id="RSN73703.1"/>
    </source>
</evidence>
<dbReference type="GO" id="GO:0008168">
    <property type="term" value="F:methyltransferase activity"/>
    <property type="evidence" value="ECO:0007669"/>
    <property type="project" value="UniProtKB-KW"/>
</dbReference>
<accession>A0A3R9RME1</accession>
<keyword evidence="7" id="KW-1185">Reference proteome</keyword>
<keyword evidence="4 5" id="KW-0472">Membrane</keyword>
<evidence type="ECO:0000256" key="2">
    <source>
        <dbReference type="ARBA" id="ARBA00022692"/>
    </source>
</evidence>
<keyword evidence="3 5" id="KW-1133">Transmembrane helix</keyword>
<dbReference type="Pfam" id="PF04191">
    <property type="entry name" value="PEMT"/>
    <property type="match status" value="1"/>
</dbReference>
<dbReference type="EMBL" id="RCOS01000112">
    <property type="protein sequence ID" value="RSN73703.1"/>
    <property type="molecule type" value="Genomic_DNA"/>
</dbReference>
<reference evidence="6 7" key="1">
    <citation type="submission" date="2018-10" db="EMBL/GenBank/DDBJ databases">
        <title>Co-occurring genomic capacity for anaerobic methane metabolism and dissimilatory sulfite reduction discovered in the Korarchaeota.</title>
        <authorList>
            <person name="Mckay L.J."/>
            <person name="Dlakic M."/>
            <person name="Fields M.W."/>
            <person name="Delmont T.O."/>
            <person name="Eren A.M."/>
            <person name="Jay Z.J."/>
            <person name="Klingelsmith K.B."/>
            <person name="Rusch D.B."/>
            <person name="Inskeep W.P."/>
        </authorList>
    </citation>
    <scope>NUCLEOTIDE SEQUENCE [LARGE SCALE GENOMIC DNA]</scope>
    <source>
        <strain evidence="6 7">MDKW</strain>
    </source>
</reference>
<sequence length="98" mass="12172">MILSLRRIYRFLMFKEEKKLVKDGVYGLVRHPLYLGDSIWPIGWSLIWTKLCSLILTPIWFLFYIITTFYEERRLEEEFGDEYREYKKRVRRIIPLVY</sequence>
<organism evidence="6 7">
    <name type="scientific">Candidatus Methanodesulfokora washburnensis</name>
    <dbReference type="NCBI Taxonomy" id="2478471"/>
    <lineage>
        <taxon>Archaea</taxon>
        <taxon>Thermoproteota</taxon>
        <taxon>Candidatus Korarchaeia</taxon>
        <taxon>Candidatus Korarchaeia incertae sedis</taxon>
        <taxon>Candidatus Methanodesulfokora</taxon>
    </lineage>
</organism>